<keyword evidence="6 8" id="KW-1133">Transmembrane helix</keyword>
<evidence type="ECO:0000256" key="8">
    <source>
        <dbReference type="RuleBase" id="RU363032"/>
    </source>
</evidence>
<keyword evidence="7 8" id="KW-0472">Membrane</keyword>
<protein>
    <submittedName>
        <fullName evidence="10">Amino acid ABC transporter membrane protein (PAAT family)</fullName>
    </submittedName>
</protein>
<evidence type="ECO:0000256" key="2">
    <source>
        <dbReference type="ARBA" id="ARBA00022448"/>
    </source>
</evidence>
<dbReference type="SUPFAM" id="SSF161098">
    <property type="entry name" value="MetI-like"/>
    <property type="match status" value="1"/>
</dbReference>
<evidence type="ECO:0000256" key="5">
    <source>
        <dbReference type="ARBA" id="ARBA00022970"/>
    </source>
</evidence>
<dbReference type="PANTHER" id="PTHR30614">
    <property type="entry name" value="MEMBRANE COMPONENT OF AMINO ACID ABC TRANSPORTER"/>
    <property type="match status" value="1"/>
</dbReference>
<dbReference type="InterPro" id="IPR043429">
    <property type="entry name" value="ArtM/GltK/GlnP/TcyL/YhdX-like"/>
</dbReference>
<dbReference type="GO" id="GO:0022857">
    <property type="term" value="F:transmembrane transporter activity"/>
    <property type="evidence" value="ECO:0007669"/>
    <property type="project" value="InterPro"/>
</dbReference>
<dbReference type="CDD" id="cd06261">
    <property type="entry name" value="TM_PBP2"/>
    <property type="match status" value="1"/>
</dbReference>
<evidence type="ECO:0000256" key="6">
    <source>
        <dbReference type="ARBA" id="ARBA00022989"/>
    </source>
</evidence>
<feature type="transmembrane region" description="Helical" evidence="8">
    <location>
        <begin position="79"/>
        <end position="98"/>
    </location>
</feature>
<keyword evidence="5" id="KW-0029">Amino-acid transport</keyword>
<gene>
    <name evidence="10" type="ORF">EV215_0776</name>
</gene>
<organism evidence="10 11">
    <name type="scientific">Hypnocyclicus thermotrophus</name>
    <dbReference type="NCBI Taxonomy" id="1627895"/>
    <lineage>
        <taxon>Bacteria</taxon>
        <taxon>Fusobacteriati</taxon>
        <taxon>Fusobacteriota</taxon>
        <taxon>Fusobacteriia</taxon>
        <taxon>Fusobacteriales</taxon>
        <taxon>Fusobacteriaceae</taxon>
        <taxon>Hypnocyclicus</taxon>
    </lineage>
</organism>
<dbReference type="NCBIfam" id="TIGR01726">
    <property type="entry name" value="HEQRo_perm_3TM"/>
    <property type="match status" value="1"/>
</dbReference>
<keyword evidence="4 8" id="KW-0812">Transmembrane</keyword>
<dbReference type="Pfam" id="PF00528">
    <property type="entry name" value="BPD_transp_1"/>
    <property type="match status" value="1"/>
</dbReference>
<name>A0AA46DZ05_9FUSO</name>
<keyword evidence="2 8" id="KW-0813">Transport</keyword>
<dbReference type="InterPro" id="IPR000515">
    <property type="entry name" value="MetI-like"/>
</dbReference>
<keyword evidence="3" id="KW-1003">Cell membrane</keyword>
<evidence type="ECO:0000256" key="1">
    <source>
        <dbReference type="ARBA" id="ARBA00004651"/>
    </source>
</evidence>
<feature type="domain" description="ABC transmembrane type-1" evidence="9">
    <location>
        <begin position="14"/>
        <end position="202"/>
    </location>
</feature>
<evidence type="ECO:0000256" key="7">
    <source>
        <dbReference type="ARBA" id="ARBA00023136"/>
    </source>
</evidence>
<dbReference type="PANTHER" id="PTHR30614:SF0">
    <property type="entry name" value="L-CYSTINE TRANSPORT SYSTEM PERMEASE PROTEIN TCYL"/>
    <property type="match status" value="1"/>
</dbReference>
<evidence type="ECO:0000259" key="9">
    <source>
        <dbReference type="PROSITE" id="PS50928"/>
    </source>
</evidence>
<dbReference type="PROSITE" id="PS50928">
    <property type="entry name" value="ABC_TM1"/>
    <property type="match status" value="1"/>
</dbReference>
<evidence type="ECO:0000313" key="11">
    <source>
        <dbReference type="Proteomes" id="UP000294678"/>
    </source>
</evidence>
<accession>A0AA46DZ05</accession>
<feature type="transmembrane region" description="Helical" evidence="8">
    <location>
        <begin position="178"/>
        <end position="201"/>
    </location>
</feature>
<evidence type="ECO:0000313" key="10">
    <source>
        <dbReference type="EMBL" id="TDT71403.1"/>
    </source>
</evidence>
<feature type="transmembrane region" description="Helical" evidence="8">
    <location>
        <begin position="20"/>
        <end position="40"/>
    </location>
</feature>
<reference evidence="10 11" key="1">
    <citation type="submission" date="2019-03" db="EMBL/GenBank/DDBJ databases">
        <title>Genomic Encyclopedia of Type Strains, Phase IV (KMG-IV): sequencing the most valuable type-strain genomes for metagenomic binning, comparative biology and taxonomic classification.</title>
        <authorList>
            <person name="Goeker M."/>
        </authorList>
    </citation>
    <scope>NUCLEOTIDE SEQUENCE [LARGE SCALE GENOMIC DNA]</scope>
    <source>
        <strain evidence="10 11">DSM 100055</strain>
    </source>
</reference>
<comment type="caution">
    <text evidence="10">The sequence shown here is derived from an EMBL/GenBank/DDBJ whole genome shotgun (WGS) entry which is preliminary data.</text>
</comment>
<comment type="subcellular location">
    <subcellularLocation>
        <location evidence="1 8">Cell membrane</location>
        <topology evidence="1 8">Multi-pass membrane protein</topology>
    </subcellularLocation>
</comment>
<dbReference type="Proteomes" id="UP000294678">
    <property type="component" value="Unassembled WGS sequence"/>
</dbReference>
<dbReference type="RefSeq" id="WP_134112670.1">
    <property type="nucleotide sequence ID" value="NZ_SOBG01000003.1"/>
</dbReference>
<evidence type="ECO:0000256" key="3">
    <source>
        <dbReference type="ARBA" id="ARBA00022475"/>
    </source>
</evidence>
<keyword evidence="11" id="KW-1185">Reference proteome</keyword>
<comment type="similarity">
    <text evidence="8">Belongs to the binding-protein-dependent transport system permease family.</text>
</comment>
<dbReference type="GO" id="GO:0006865">
    <property type="term" value="P:amino acid transport"/>
    <property type="evidence" value="ECO:0007669"/>
    <property type="project" value="UniProtKB-KW"/>
</dbReference>
<dbReference type="Gene3D" id="1.10.3720.10">
    <property type="entry name" value="MetI-like"/>
    <property type="match status" value="1"/>
</dbReference>
<dbReference type="EMBL" id="SOBG01000003">
    <property type="protein sequence ID" value="TDT71403.1"/>
    <property type="molecule type" value="Genomic_DNA"/>
</dbReference>
<feature type="transmembrane region" description="Helical" evidence="8">
    <location>
        <begin position="52"/>
        <end position="73"/>
    </location>
</feature>
<sequence length="211" mass="24209">MNTIDMTLYILKGLNISVKLYIATFIFTVPISLILAVLYTTKYKFIKKLITLYTWVFRGTPLLLQLFFMYYGLPIINIILTPFTASVVTFVVNYTAYLTEIFRSGIESIDKGQYEASHVLGFTYYQTMKEIIIPQAVRRVLPALSNEAITLVKDTALISAIGMAEILRNSKEIVSREFTIIPFVIATIIYLCISSLIVYIFKYFENRNKVN</sequence>
<dbReference type="InterPro" id="IPR010065">
    <property type="entry name" value="AA_ABC_transptr_permease_3TM"/>
</dbReference>
<proteinExistence type="inferred from homology"/>
<dbReference type="AlphaFoldDB" id="A0AA46DZ05"/>
<dbReference type="GO" id="GO:0043190">
    <property type="term" value="C:ATP-binding cassette (ABC) transporter complex"/>
    <property type="evidence" value="ECO:0007669"/>
    <property type="project" value="InterPro"/>
</dbReference>
<dbReference type="InterPro" id="IPR035906">
    <property type="entry name" value="MetI-like_sf"/>
</dbReference>
<evidence type="ECO:0000256" key="4">
    <source>
        <dbReference type="ARBA" id="ARBA00022692"/>
    </source>
</evidence>